<feature type="transmembrane region" description="Helical" evidence="6">
    <location>
        <begin position="126"/>
        <end position="148"/>
    </location>
</feature>
<dbReference type="Proteomes" id="UP001235664">
    <property type="component" value="Unassembled WGS sequence"/>
</dbReference>
<feature type="transmembrane region" description="Helical" evidence="6">
    <location>
        <begin position="187"/>
        <end position="208"/>
    </location>
</feature>
<protein>
    <recommendedName>
        <fullName evidence="9">Polysaccharide biosynthesis protein</fullName>
    </recommendedName>
</protein>
<evidence type="ECO:0000256" key="4">
    <source>
        <dbReference type="ARBA" id="ARBA00022989"/>
    </source>
</evidence>
<evidence type="ECO:0000256" key="3">
    <source>
        <dbReference type="ARBA" id="ARBA00022692"/>
    </source>
</evidence>
<sequence>MFASLIRNIFITGMAYAVISVVGLVLAPVLIATYGLAGYGQILLARVFLPSAAFGFLDLGIGENTTRVVATARADGSWETAGKALLLLLIIALVVSATTAGALAWFASNLAVWMSIEPDQRSSFVIVLLITAALLPVLFLSLIAEGVLKGFESFERLRACEIASALTYAGLAFGAVAGGYGPNSVSLALLAGLTLRFLLAAIWAVSLLRKHPLRLTKSTTEVRAELFAWSGTMLSNKVLGTLQTQAAAPLLGLLVGPAAVGLFDAIVRLPRFVKSIFSLLSATVLPLAARLRAAQDAAATTRLAQVGVLSAFVICAPPAVIAATFSYSILEHWIGERVTPFWMWQALMFTVPLVNVVVNFGGSILLADRRSTIALNRLAFVQVVLQLGLSLILLRWIEPWSFVLGQVVSVLVVMPLQLSLLKGRLNLSSSIGMRMMGVVGVAAFIAGALYLLEPRPSIPMLLAQSVAGSALAWLAAPWIALDKPGRALFFALLVARLRSFGMLLDKRNSREEGEQPPPPPSKD</sequence>
<feature type="transmembrane region" description="Helical" evidence="6">
    <location>
        <begin position="9"/>
        <end position="37"/>
    </location>
</feature>
<feature type="transmembrane region" description="Helical" evidence="6">
    <location>
        <begin position="43"/>
        <end position="63"/>
    </location>
</feature>
<dbReference type="EMBL" id="JAVAIL010000005">
    <property type="protein sequence ID" value="MDP4540577.1"/>
    <property type="molecule type" value="Genomic_DNA"/>
</dbReference>
<evidence type="ECO:0000256" key="2">
    <source>
        <dbReference type="ARBA" id="ARBA00022475"/>
    </source>
</evidence>
<keyword evidence="4 6" id="KW-1133">Transmembrane helix</keyword>
<comment type="caution">
    <text evidence="7">The sequence shown here is derived from an EMBL/GenBank/DDBJ whole genome shotgun (WGS) entry which is preliminary data.</text>
</comment>
<feature type="transmembrane region" description="Helical" evidence="6">
    <location>
        <begin position="272"/>
        <end position="291"/>
    </location>
</feature>
<keyword evidence="8" id="KW-1185">Reference proteome</keyword>
<evidence type="ECO:0000313" key="8">
    <source>
        <dbReference type="Proteomes" id="UP001235664"/>
    </source>
</evidence>
<evidence type="ECO:0000313" key="7">
    <source>
        <dbReference type="EMBL" id="MDP4540577.1"/>
    </source>
</evidence>
<keyword evidence="2" id="KW-1003">Cell membrane</keyword>
<proteinExistence type="predicted"/>
<feature type="transmembrane region" description="Helical" evidence="6">
    <location>
        <begin position="160"/>
        <end position="181"/>
    </location>
</feature>
<evidence type="ECO:0000256" key="5">
    <source>
        <dbReference type="ARBA" id="ARBA00023136"/>
    </source>
</evidence>
<feature type="transmembrane region" description="Helical" evidence="6">
    <location>
        <begin position="84"/>
        <end position="106"/>
    </location>
</feature>
<dbReference type="PANTHER" id="PTHR30250:SF26">
    <property type="entry name" value="PSMA PROTEIN"/>
    <property type="match status" value="1"/>
</dbReference>
<feature type="transmembrane region" description="Helical" evidence="6">
    <location>
        <begin position="378"/>
        <end position="397"/>
    </location>
</feature>
<dbReference type="InterPro" id="IPR050833">
    <property type="entry name" value="Poly_Biosynth_Transport"/>
</dbReference>
<feature type="transmembrane region" description="Helical" evidence="6">
    <location>
        <begin position="342"/>
        <end position="366"/>
    </location>
</feature>
<dbReference type="RefSeq" id="WP_305930585.1">
    <property type="nucleotide sequence ID" value="NZ_JAVAIL010000005.1"/>
</dbReference>
<gene>
    <name evidence="7" type="ORF">Q9K01_13170</name>
</gene>
<evidence type="ECO:0008006" key="9">
    <source>
        <dbReference type="Google" id="ProtNLM"/>
    </source>
</evidence>
<accession>A0ABT9HB79</accession>
<keyword evidence="5 6" id="KW-0472">Membrane</keyword>
<feature type="transmembrane region" description="Helical" evidence="6">
    <location>
        <begin position="303"/>
        <end position="330"/>
    </location>
</feature>
<organism evidence="7 8">
    <name type="scientific">Qipengyuania benthica</name>
    <dbReference type="NCBI Taxonomy" id="3067651"/>
    <lineage>
        <taxon>Bacteria</taxon>
        <taxon>Pseudomonadati</taxon>
        <taxon>Pseudomonadota</taxon>
        <taxon>Alphaproteobacteria</taxon>
        <taxon>Sphingomonadales</taxon>
        <taxon>Erythrobacteraceae</taxon>
        <taxon>Qipengyuania</taxon>
    </lineage>
</organism>
<feature type="transmembrane region" description="Helical" evidence="6">
    <location>
        <begin position="458"/>
        <end position="480"/>
    </location>
</feature>
<evidence type="ECO:0000256" key="6">
    <source>
        <dbReference type="SAM" id="Phobius"/>
    </source>
</evidence>
<feature type="transmembrane region" description="Helical" evidence="6">
    <location>
        <begin position="433"/>
        <end position="452"/>
    </location>
</feature>
<feature type="transmembrane region" description="Helical" evidence="6">
    <location>
        <begin position="403"/>
        <end position="421"/>
    </location>
</feature>
<comment type="subcellular location">
    <subcellularLocation>
        <location evidence="1">Cell membrane</location>
        <topology evidence="1">Multi-pass membrane protein</topology>
    </subcellularLocation>
</comment>
<name>A0ABT9HB79_9SPHN</name>
<keyword evidence="3 6" id="KW-0812">Transmembrane</keyword>
<reference evidence="7 8" key="1">
    <citation type="submission" date="2023-08" db="EMBL/GenBank/DDBJ databases">
        <title>genomic of DY56.</title>
        <authorList>
            <person name="Wang Y."/>
        </authorList>
    </citation>
    <scope>NUCLEOTIDE SEQUENCE [LARGE SCALE GENOMIC DNA]</scope>
    <source>
        <strain evidence="7 8">DY56-A-20</strain>
    </source>
</reference>
<feature type="transmembrane region" description="Helical" evidence="6">
    <location>
        <begin position="246"/>
        <end position="266"/>
    </location>
</feature>
<dbReference type="PANTHER" id="PTHR30250">
    <property type="entry name" value="PST FAMILY PREDICTED COLANIC ACID TRANSPORTER"/>
    <property type="match status" value="1"/>
</dbReference>
<evidence type="ECO:0000256" key="1">
    <source>
        <dbReference type="ARBA" id="ARBA00004651"/>
    </source>
</evidence>